<dbReference type="InterPro" id="IPR013762">
    <property type="entry name" value="Integrase-like_cat_sf"/>
</dbReference>
<keyword evidence="2" id="KW-0238">DNA-binding</keyword>
<organism evidence="5 6">
    <name type="scientific">Duncaniella muris</name>
    <dbReference type="NCBI Taxonomy" id="2094150"/>
    <lineage>
        <taxon>Bacteria</taxon>
        <taxon>Pseudomonadati</taxon>
        <taxon>Bacteroidota</taxon>
        <taxon>Bacteroidia</taxon>
        <taxon>Bacteroidales</taxon>
        <taxon>Muribaculaceae</taxon>
        <taxon>Duncaniella</taxon>
    </lineage>
</organism>
<keyword evidence="3" id="KW-0233">DNA recombination</keyword>
<dbReference type="PANTHER" id="PTHR30349">
    <property type="entry name" value="PHAGE INTEGRASE-RELATED"/>
    <property type="match status" value="1"/>
</dbReference>
<proteinExistence type="inferred from homology"/>
<evidence type="ECO:0000256" key="3">
    <source>
        <dbReference type="ARBA" id="ARBA00023172"/>
    </source>
</evidence>
<dbReference type="PROSITE" id="PS51898">
    <property type="entry name" value="TYR_RECOMBINASE"/>
    <property type="match status" value="1"/>
</dbReference>
<evidence type="ECO:0000256" key="2">
    <source>
        <dbReference type="ARBA" id="ARBA00023125"/>
    </source>
</evidence>
<feature type="domain" description="Tyr recombinase" evidence="4">
    <location>
        <begin position="199"/>
        <end position="365"/>
    </location>
</feature>
<evidence type="ECO:0000313" key="5">
    <source>
        <dbReference type="EMBL" id="PWB01542.1"/>
    </source>
</evidence>
<gene>
    <name evidence="5" type="ORF">C5O23_09255</name>
</gene>
<dbReference type="InterPro" id="IPR035386">
    <property type="entry name" value="Arm-DNA-bind_5"/>
</dbReference>
<dbReference type="EMBL" id="PUEC01000020">
    <property type="protein sequence ID" value="PWB01542.1"/>
    <property type="molecule type" value="Genomic_DNA"/>
</dbReference>
<dbReference type="Pfam" id="PF17293">
    <property type="entry name" value="Arm-DNA-bind_5"/>
    <property type="match status" value="1"/>
</dbReference>
<keyword evidence="6" id="KW-1185">Reference proteome</keyword>
<dbReference type="Gene3D" id="1.10.150.130">
    <property type="match status" value="1"/>
</dbReference>
<dbReference type="GO" id="GO:0003677">
    <property type="term" value="F:DNA binding"/>
    <property type="evidence" value="ECO:0007669"/>
    <property type="project" value="UniProtKB-KW"/>
</dbReference>
<dbReference type="InterPro" id="IPR010998">
    <property type="entry name" value="Integrase_recombinase_N"/>
</dbReference>
<evidence type="ECO:0000259" key="4">
    <source>
        <dbReference type="PROSITE" id="PS51898"/>
    </source>
</evidence>
<comment type="caution">
    <text evidence="5">The sequence shown here is derived from an EMBL/GenBank/DDBJ whole genome shotgun (WGS) entry which is preliminary data.</text>
</comment>
<evidence type="ECO:0000313" key="6">
    <source>
        <dbReference type="Proteomes" id="UP000244905"/>
    </source>
</evidence>
<dbReference type="GO" id="GO:0015074">
    <property type="term" value="P:DNA integration"/>
    <property type="evidence" value="ECO:0007669"/>
    <property type="project" value="InterPro"/>
</dbReference>
<reference evidence="6" key="1">
    <citation type="submission" date="2018-02" db="EMBL/GenBank/DDBJ databases">
        <authorList>
            <person name="Clavel T."/>
            <person name="Strowig T."/>
        </authorList>
    </citation>
    <scope>NUCLEOTIDE SEQUENCE [LARGE SCALE GENOMIC DNA]</scope>
    <source>
        <strain evidence="6">DSM 103720</strain>
    </source>
</reference>
<dbReference type="SUPFAM" id="SSF56349">
    <property type="entry name" value="DNA breaking-rejoining enzymes"/>
    <property type="match status" value="1"/>
</dbReference>
<accession>A0A2V1IK23</accession>
<dbReference type="GO" id="GO:0006310">
    <property type="term" value="P:DNA recombination"/>
    <property type="evidence" value="ECO:0007669"/>
    <property type="project" value="UniProtKB-KW"/>
</dbReference>
<dbReference type="Proteomes" id="UP000244905">
    <property type="component" value="Unassembled WGS sequence"/>
</dbReference>
<dbReference type="AlphaFoldDB" id="A0A2V1IK23"/>
<dbReference type="InterPro" id="IPR050090">
    <property type="entry name" value="Tyrosine_recombinase_XerCD"/>
</dbReference>
<dbReference type="Pfam" id="PF00589">
    <property type="entry name" value="Phage_integrase"/>
    <property type="match status" value="1"/>
</dbReference>
<sequence length="370" mass="43179">MTNTCTKVFLRRRPYAGGKVSLYLDYYPAIRNPHTNKMTRRETLGIVIFAEPANEIQRRFNQEMEEKAEAIRCIRYQSLINEQFGFLDKTKQKMDFLAYFEKKAKSKYDKWMSVYLHFKKFCGGRCTFGDITTELCEEFREYLLYAHSLRHPDKKMPLSNNSASGYWSTFRCLLKMAYKEKYITENVNDFLEGIKWQEVKKEYLTLDEMKILDATECEVPILKQASMFGLFTGLRLSDLLQLRWDNIERSPDGGHCIRLCTEKTETEATLPVSEEALKYCGERGEGLIFKGFRRSMAQQPFKKWVKAAGIEKKLSFHCLRHSFATLLISLGIDVYVVSKMLTHRSVRTTQIYADVVSEKKREASNAISLK</sequence>
<dbReference type="PANTHER" id="PTHR30349:SF64">
    <property type="entry name" value="PROPHAGE INTEGRASE INTD-RELATED"/>
    <property type="match status" value="1"/>
</dbReference>
<protein>
    <submittedName>
        <fullName evidence="5">Site-specific integrase</fullName>
    </submittedName>
</protein>
<dbReference type="Gene3D" id="1.10.443.10">
    <property type="entry name" value="Intergrase catalytic core"/>
    <property type="match status" value="1"/>
</dbReference>
<dbReference type="InterPro" id="IPR011010">
    <property type="entry name" value="DNA_brk_join_enz"/>
</dbReference>
<dbReference type="RefSeq" id="WP_107032663.1">
    <property type="nucleotide sequence ID" value="NZ_PUEC01000020.1"/>
</dbReference>
<comment type="similarity">
    <text evidence="1">Belongs to the 'phage' integrase family.</text>
</comment>
<evidence type="ECO:0000256" key="1">
    <source>
        <dbReference type="ARBA" id="ARBA00008857"/>
    </source>
</evidence>
<dbReference type="CDD" id="cd01185">
    <property type="entry name" value="INTN1_C_like"/>
    <property type="match status" value="1"/>
</dbReference>
<name>A0A2V1IK23_9BACT</name>
<dbReference type="InterPro" id="IPR025269">
    <property type="entry name" value="SAM-like_dom"/>
</dbReference>
<dbReference type="Pfam" id="PF13102">
    <property type="entry name" value="Phage_int_SAM_5"/>
    <property type="match status" value="1"/>
</dbReference>
<dbReference type="GeneID" id="82526525"/>
<dbReference type="InterPro" id="IPR002104">
    <property type="entry name" value="Integrase_catalytic"/>
</dbReference>